<organism evidence="2 3">
    <name type="scientific">Cupriavidus neocaledonicus</name>
    <dbReference type="NCBI Taxonomy" id="1040979"/>
    <lineage>
        <taxon>Bacteria</taxon>
        <taxon>Pseudomonadati</taxon>
        <taxon>Pseudomonadota</taxon>
        <taxon>Betaproteobacteria</taxon>
        <taxon>Burkholderiales</taxon>
        <taxon>Burkholderiaceae</taxon>
        <taxon>Cupriavidus</taxon>
    </lineage>
</organism>
<evidence type="ECO:0000313" key="3">
    <source>
        <dbReference type="Proteomes" id="UP000255168"/>
    </source>
</evidence>
<evidence type="ECO:0000313" key="4">
    <source>
        <dbReference type="Proteomes" id="UP000256710"/>
    </source>
</evidence>
<gene>
    <name evidence="1" type="ORF">CBM2605_A230110</name>
    <name evidence="2" type="ORF">CBM2607_12761</name>
</gene>
<name>A0A375H768_9BURK</name>
<protein>
    <submittedName>
        <fullName evidence="2">Uncharacterized protein</fullName>
    </submittedName>
</protein>
<dbReference type="EMBL" id="LT984806">
    <property type="protein sequence ID" value="SPD47821.1"/>
    <property type="molecule type" value="Genomic_DNA"/>
</dbReference>
<reference evidence="3 4" key="1">
    <citation type="submission" date="2018-01" db="EMBL/GenBank/DDBJ databases">
        <authorList>
            <person name="Clerissi C."/>
        </authorList>
    </citation>
    <scope>NUCLEOTIDE SEQUENCE [LARGE SCALE GENOMIC DNA]</scope>
    <source>
        <strain evidence="1">Cupriavidus taiwanensis STM 6082</strain>
        <strain evidence="2">Cupriavidus taiwanensis STM 6160</strain>
    </source>
</reference>
<dbReference type="EMBL" id="OFTC01000016">
    <property type="protein sequence ID" value="SOZ35855.1"/>
    <property type="molecule type" value="Genomic_DNA"/>
</dbReference>
<proteinExistence type="predicted"/>
<evidence type="ECO:0000313" key="2">
    <source>
        <dbReference type="EMBL" id="SPD47821.1"/>
    </source>
</evidence>
<dbReference type="AlphaFoldDB" id="A0A375H768"/>
<dbReference type="Proteomes" id="UP000256710">
    <property type="component" value="Unassembled WGS sequence"/>
</dbReference>
<dbReference type="Proteomes" id="UP000255168">
    <property type="component" value="Chromosome I"/>
</dbReference>
<sequence>MKNPVPVSRDGVSNIVGLLPSPACGSGAGGEGRRLASTMRPRFVEAPALTPAPLP</sequence>
<keyword evidence="4" id="KW-1185">Reference proteome</keyword>
<evidence type="ECO:0000313" key="1">
    <source>
        <dbReference type="EMBL" id="SOZ35855.1"/>
    </source>
</evidence>
<accession>A0A375H768</accession>